<dbReference type="EC" id="2.3.1.257" evidence="4"/>
<dbReference type="PANTHER" id="PTHR20531">
    <property type="entry name" value="N-ALPHA-ACETYLTRANSFERASE 40"/>
    <property type="match status" value="1"/>
</dbReference>
<evidence type="ECO:0000256" key="9">
    <source>
        <dbReference type="ARBA" id="ARBA00023315"/>
    </source>
</evidence>
<feature type="domain" description="N-acetyltransferase" evidence="12">
    <location>
        <begin position="58"/>
        <end position="211"/>
    </location>
</feature>
<evidence type="ECO:0000256" key="11">
    <source>
        <dbReference type="ARBA" id="ARBA00049524"/>
    </source>
</evidence>
<reference evidence="13" key="5">
    <citation type="submission" date="2011-05" db="EMBL/GenBank/DDBJ databases">
        <authorList>
            <consortium name="VectorBase"/>
        </authorList>
    </citation>
    <scope>NUCLEOTIDE SEQUENCE</scope>
    <source>
        <strain evidence="13">PEST</strain>
    </source>
</reference>
<feature type="non-terminal residue" evidence="13">
    <location>
        <position position="1"/>
    </location>
</feature>
<dbReference type="GO" id="GO:0005634">
    <property type="term" value="C:nucleus"/>
    <property type="evidence" value="ECO:0007669"/>
    <property type="project" value="UniProtKB-SubCell"/>
</dbReference>
<keyword evidence="8" id="KW-0539">Nucleus</keyword>
<comment type="catalytic activity">
    <reaction evidence="10">
        <text>N-terminal L-seryl-[histone H2A] + acetyl-CoA = N-terminal N(alpha)-acetyl-L-seryl-[histone H2A] + CoA + H(+)</text>
        <dbReference type="Rhea" id="RHEA:50600"/>
        <dbReference type="Rhea" id="RHEA-COMP:12742"/>
        <dbReference type="Rhea" id="RHEA-COMP:12744"/>
        <dbReference type="ChEBI" id="CHEBI:15378"/>
        <dbReference type="ChEBI" id="CHEBI:57287"/>
        <dbReference type="ChEBI" id="CHEBI:57288"/>
        <dbReference type="ChEBI" id="CHEBI:64738"/>
        <dbReference type="ChEBI" id="CHEBI:83690"/>
        <dbReference type="EC" id="2.3.1.257"/>
    </reaction>
</comment>
<evidence type="ECO:0000256" key="4">
    <source>
        <dbReference type="ARBA" id="ARBA00012950"/>
    </source>
</evidence>
<reference evidence="13" key="4">
    <citation type="journal article" date="2007" name="Genome Biol.">
        <title>Update of the Anopheles gambiae PEST genome assembly.</title>
        <authorList>
            <person name="Sharakhova M.V."/>
            <person name="Hammond M.P."/>
            <person name="Lobo N.F."/>
            <person name="Krzywinski J."/>
            <person name="Unger M.F."/>
            <person name="Hillenmeyer M.E."/>
            <person name="Bruggner R.V."/>
            <person name="Birney E."/>
            <person name="Collins F.H."/>
        </authorList>
    </citation>
    <scope>NUCLEOTIDE SEQUENCE</scope>
    <source>
        <strain evidence="13">PEST</strain>
    </source>
</reference>
<dbReference type="InterPro" id="IPR039949">
    <property type="entry name" value="NAA40"/>
</dbReference>
<evidence type="ECO:0000256" key="3">
    <source>
        <dbReference type="ARBA" id="ARBA00008870"/>
    </source>
</evidence>
<organism evidence="13">
    <name type="scientific">Anopheles gambiae</name>
    <name type="common">African malaria mosquito</name>
    <dbReference type="NCBI Taxonomy" id="7165"/>
    <lineage>
        <taxon>Eukaryota</taxon>
        <taxon>Metazoa</taxon>
        <taxon>Ecdysozoa</taxon>
        <taxon>Arthropoda</taxon>
        <taxon>Hexapoda</taxon>
        <taxon>Insecta</taxon>
        <taxon>Pterygota</taxon>
        <taxon>Neoptera</taxon>
        <taxon>Endopterygota</taxon>
        <taxon>Diptera</taxon>
        <taxon>Nematocera</taxon>
        <taxon>Culicoidea</taxon>
        <taxon>Culicidae</taxon>
        <taxon>Anophelinae</taxon>
        <taxon>Anopheles</taxon>
    </lineage>
</organism>
<dbReference type="GO" id="GO:0043998">
    <property type="term" value="F:histone H2A acetyltransferase activity"/>
    <property type="evidence" value="ECO:0007669"/>
    <property type="project" value="InterPro"/>
</dbReference>
<comment type="subcellular location">
    <subcellularLocation>
        <location evidence="2">Cytoplasm</location>
    </subcellularLocation>
    <subcellularLocation>
        <location evidence="1">Nucleus</location>
    </subcellularLocation>
</comment>
<sequence>RSTMSVTETVSRNQATSQQKCLQVANQQTNPLAEFPEYLSYKCTASDGKELQLKLQCKRKADMDPKLLKWAFKLAERNVGPQYRACSLGWQPKIKQADLNKAWARYLVATDVATRKPAAYTMFRFDLDYGRSVLYCYELQVEAEFQRKGLGAFMMKALEQMARHFCMERVVLTVLKNNEDGMRFYRRLGYDVDEMSPDKEEDAAYEIMSKAMV</sequence>
<evidence type="ECO:0000256" key="6">
    <source>
        <dbReference type="ARBA" id="ARBA00022490"/>
    </source>
</evidence>
<dbReference type="Pfam" id="PF00583">
    <property type="entry name" value="Acetyltransf_1"/>
    <property type="match status" value="1"/>
</dbReference>
<dbReference type="PROSITE" id="PS51186">
    <property type="entry name" value="GNAT"/>
    <property type="match status" value="1"/>
</dbReference>
<protein>
    <recommendedName>
        <fullName evidence="5">N-alpha-acetyltransferase 40</fullName>
        <ecNumber evidence="4">2.3.1.257</ecNumber>
    </recommendedName>
</protein>
<dbReference type="Gene3D" id="3.40.630.30">
    <property type="match status" value="1"/>
</dbReference>
<reference evidence="13" key="3">
    <citation type="journal article" date="2004" name="Trends Parasitol.">
        <title>The Anopheles gambiae genome: an update.</title>
        <authorList>
            <person name="Mongin E."/>
            <person name="Louis C."/>
            <person name="Holt R.A."/>
            <person name="Birney E."/>
            <person name="Collins F.H."/>
        </authorList>
    </citation>
    <scope>NUCLEOTIDE SEQUENCE</scope>
    <source>
        <strain evidence="13">PEST</strain>
    </source>
</reference>
<keyword evidence="9" id="KW-0012">Acyltransferase</keyword>
<evidence type="ECO:0000256" key="8">
    <source>
        <dbReference type="ARBA" id="ARBA00023242"/>
    </source>
</evidence>
<evidence type="ECO:0000256" key="2">
    <source>
        <dbReference type="ARBA" id="ARBA00004496"/>
    </source>
</evidence>
<dbReference type="FunCoup" id="Q7Q4J5">
    <property type="interactions" value="2355"/>
</dbReference>
<reference evidence="13" key="1">
    <citation type="journal article" date="2002" name="Science">
        <title>The genome sequence of the malaria mosquito Anopheles gambiae.</title>
        <authorList>
            <person name="Holt R.A."/>
            <person name="Subramanian G.M."/>
            <person name="Halpern A."/>
            <person name="Sutton G.G."/>
            <person name="Charlab R."/>
            <person name="Nusskern D.R."/>
            <person name="Wincker P."/>
            <person name="Clark A.G."/>
            <person name="Ribeiro J.M."/>
            <person name="Wides R."/>
            <person name="Salzberg S.L."/>
            <person name="Loftus B."/>
            <person name="Yandell M."/>
            <person name="Majoros W.H."/>
            <person name="Rusch D.B."/>
            <person name="Lai Z."/>
            <person name="Kraft C.L."/>
            <person name="Abril J.F."/>
            <person name="Anthouard V."/>
            <person name="Arensburger P."/>
            <person name="Atkinson P.W."/>
            <person name="Baden H."/>
            <person name="de Berardinis V."/>
            <person name="Baldwin D."/>
            <person name="Benes V."/>
            <person name="Biedler J."/>
            <person name="Blass C."/>
            <person name="Bolanos R."/>
            <person name="Boscus D."/>
            <person name="Barnstead M."/>
            <person name="Cai S."/>
            <person name="Center A."/>
            <person name="Chaturverdi K."/>
            <person name="Christophides G.K."/>
            <person name="Chrystal M.A."/>
            <person name="Clamp M."/>
            <person name="Cravchik A."/>
            <person name="Curwen V."/>
            <person name="Dana A."/>
            <person name="Delcher A."/>
            <person name="Dew I."/>
            <person name="Evans C.A."/>
            <person name="Flanigan M."/>
            <person name="Grundschober-Freimoser A."/>
            <person name="Friedli L."/>
            <person name="Gu Z."/>
            <person name="Guan P."/>
            <person name="Guigo R."/>
            <person name="Hillenmeyer M.E."/>
            <person name="Hladun S.L."/>
            <person name="Hogan J.R."/>
            <person name="Hong Y.S."/>
            <person name="Hoover J."/>
            <person name="Jaillon O."/>
            <person name="Ke Z."/>
            <person name="Kodira C."/>
            <person name="Kokoza E."/>
            <person name="Koutsos A."/>
            <person name="Letunic I."/>
            <person name="Levitsky A."/>
            <person name="Liang Y."/>
            <person name="Lin J.J."/>
            <person name="Lobo N.F."/>
            <person name="Lopez J.R."/>
            <person name="Malek J.A."/>
            <person name="McIntosh T.C."/>
            <person name="Meister S."/>
            <person name="Miller J."/>
            <person name="Mobarry C."/>
            <person name="Mongin E."/>
            <person name="Murphy S.D."/>
            <person name="O'Brochta D.A."/>
            <person name="Pfannkoch C."/>
            <person name="Qi R."/>
            <person name="Regier M.A."/>
            <person name="Remington K."/>
            <person name="Shao H."/>
            <person name="Sharakhova M.V."/>
            <person name="Sitter C.D."/>
            <person name="Shetty J."/>
            <person name="Smith T.J."/>
            <person name="Strong R."/>
            <person name="Sun J."/>
            <person name="Thomasova D."/>
            <person name="Ton L.Q."/>
            <person name="Topalis P."/>
            <person name="Tu Z."/>
            <person name="Unger M.F."/>
            <person name="Walenz B."/>
            <person name="Wang A."/>
            <person name="Wang J."/>
            <person name="Wang M."/>
            <person name="Wang X."/>
            <person name="Woodford K.J."/>
            <person name="Wortman J.R."/>
            <person name="Wu M."/>
            <person name="Yao A."/>
            <person name="Zdobnov E.M."/>
            <person name="Zhang H."/>
            <person name="Zhao Q."/>
            <person name="Zhao S."/>
            <person name="Zhu S.C."/>
            <person name="Zhimulev I."/>
            <person name="Coluzzi M."/>
            <person name="della Torre A."/>
            <person name="Roth C.W."/>
            <person name="Louis C."/>
            <person name="Kalush F."/>
            <person name="Mural R.J."/>
            <person name="Myers E.W."/>
            <person name="Adams M.D."/>
            <person name="Smith H.O."/>
            <person name="Broder S."/>
            <person name="Gardner M.J."/>
            <person name="Fraser C.M."/>
            <person name="Birney E."/>
            <person name="Bork P."/>
            <person name="Brey P.T."/>
            <person name="Venter J.C."/>
            <person name="Weissenbach J."/>
            <person name="Kafatos F.C."/>
            <person name="Collins F.H."/>
            <person name="Hoffman S.L."/>
        </authorList>
    </citation>
    <scope>NUCLEOTIDE SEQUENCE [LARGE SCALE GENOMIC DNA]</scope>
    <source>
        <strain evidence="13">PEST</strain>
    </source>
</reference>
<accession>Q7Q4J5</accession>
<dbReference type="AlphaFoldDB" id="Q7Q4J5"/>
<evidence type="ECO:0000256" key="5">
    <source>
        <dbReference type="ARBA" id="ARBA00015043"/>
    </source>
</evidence>
<evidence type="ECO:0000313" key="13">
    <source>
        <dbReference type="EMBL" id="EAA12446.4"/>
    </source>
</evidence>
<dbReference type="KEGG" id="aga:1277549"/>
<dbReference type="STRING" id="7165.Q7Q4J5"/>
<dbReference type="SUPFAM" id="SSF55729">
    <property type="entry name" value="Acyl-CoA N-acyltransferases (Nat)"/>
    <property type="match status" value="1"/>
</dbReference>
<dbReference type="VEuPathDB" id="VectorBase:AGAMI1_004201"/>
<dbReference type="VEuPathDB" id="VectorBase:AGAP008428"/>
<dbReference type="PhylomeDB" id="Q7Q4J5"/>
<name>Q7Q4J5_ANOGA</name>
<dbReference type="eggNOG" id="KOG2488">
    <property type="taxonomic scope" value="Eukaryota"/>
</dbReference>
<evidence type="ECO:0000256" key="7">
    <source>
        <dbReference type="ARBA" id="ARBA00022679"/>
    </source>
</evidence>
<dbReference type="GO" id="GO:1990189">
    <property type="term" value="F:protein N-terminal-serine acetyltransferase activity"/>
    <property type="evidence" value="ECO:0007669"/>
    <property type="project" value="UniProtKB-EC"/>
</dbReference>
<evidence type="ECO:0000259" key="12">
    <source>
        <dbReference type="PROSITE" id="PS51186"/>
    </source>
</evidence>
<dbReference type="PaxDb" id="7165-AGAP008428-PA"/>
<proteinExistence type="inferred from homology"/>
<dbReference type="InParanoid" id="Q7Q4J5"/>
<dbReference type="FunFam" id="3.40.630.30:FF:000163">
    <property type="entry name" value="GM12182p"/>
    <property type="match status" value="1"/>
</dbReference>
<dbReference type="ExpressionAtlas" id="Q7Q4J5">
    <property type="expression patterns" value="differential"/>
</dbReference>
<evidence type="ECO:0000256" key="10">
    <source>
        <dbReference type="ARBA" id="ARBA00047821"/>
    </source>
</evidence>
<evidence type="ECO:0000256" key="1">
    <source>
        <dbReference type="ARBA" id="ARBA00004123"/>
    </source>
</evidence>
<dbReference type="PANTHER" id="PTHR20531:SF1">
    <property type="entry name" value="N-ALPHA-ACETYLTRANSFERASE 40"/>
    <property type="match status" value="1"/>
</dbReference>
<reference evidence="13" key="2">
    <citation type="submission" date="2002-03" db="EMBL/GenBank/DDBJ databases">
        <authorList>
            <consortium name="The Anopheles Genome Sequencing Consortium"/>
        </authorList>
    </citation>
    <scope>NUCLEOTIDE SEQUENCE</scope>
    <source>
        <strain evidence="13">PEST</strain>
    </source>
</reference>
<dbReference type="GO" id="GO:0005737">
    <property type="term" value="C:cytoplasm"/>
    <property type="evidence" value="ECO:0007669"/>
    <property type="project" value="UniProtKB-SubCell"/>
</dbReference>
<dbReference type="EMBL" id="AAAB01008964">
    <property type="protein sequence ID" value="EAA12446.4"/>
    <property type="molecule type" value="Genomic_DNA"/>
</dbReference>
<keyword evidence="6" id="KW-0963">Cytoplasm</keyword>
<dbReference type="InterPro" id="IPR016181">
    <property type="entry name" value="Acyl_CoA_acyltransferase"/>
</dbReference>
<dbReference type="HOGENOM" id="CLU_051699_1_1_1"/>
<gene>
    <name evidence="13" type="ORF">AgaP_AGAP008428</name>
</gene>
<dbReference type="InterPro" id="IPR000182">
    <property type="entry name" value="GNAT_dom"/>
</dbReference>
<comment type="catalytic activity">
    <reaction evidence="11">
        <text>N-terminal L-seryl-[histone H4] + acetyl-CoA = N-terminal N(alpha)-acetyl-L-seryl-[histone H4] + CoA + H(+)</text>
        <dbReference type="Rhea" id="RHEA:50596"/>
        <dbReference type="Rhea" id="RHEA-COMP:12740"/>
        <dbReference type="Rhea" id="RHEA-COMP:12743"/>
        <dbReference type="ChEBI" id="CHEBI:15378"/>
        <dbReference type="ChEBI" id="CHEBI:57287"/>
        <dbReference type="ChEBI" id="CHEBI:57288"/>
        <dbReference type="ChEBI" id="CHEBI:64738"/>
        <dbReference type="ChEBI" id="CHEBI:83690"/>
        <dbReference type="EC" id="2.3.1.257"/>
    </reaction>
</comment>
<keyword evidence="7" id="KW-0808">Transferase</keyword>
<dbReference type="CDD" id="cd04301">
    <property type="entry name" value="NAT_SF"/>
    <property type="match status" value="1"/>
</dbReference>
<dbReference type="GO" id="GO:0010485">
    <property type="term" value="F:histone H4 acetyltransferase activity"/>
    <property type="evidence" value="ECO:0007669"/>
    <property type="project" value="InterPro"/>
</dbReference>
<comment type="similarity">
    <text evidence="3">Belongs to the acetyltransferase family. NAA40 subfamily.</text>
</comment>
<comment type="caution">
    <text evidence="13">The sequence shown here is derived from an EMBL/GenBank/DDBJ whole genome shotgun (WGS) entry which is preliminary data.</text>
</comment>